<protein>
    <submittedName>
        <fullName evidence="2">Uncharacterized protein</fullName>
    </submittedName>
</protein>
<keyword evidence="3" id="KW-1185">Reference proteome</keyword>
<keyword evidence="1" id="KW-0472">Membrane</keyword>
<keyword evidence="1" id="KW-0812">Transmembrane</keyword>
<name>A0A5E3ZX26_9ACTN</name>
<evidence type="ECO:0000313" key="3">
    <source>
        <dbReference type="Proteomes" id="UP000324288"/>
    </source>
</evidence>
<accession>A0A5E3ZX26</accession>
<proteinExistence type="predicted"/>
<dbReference type="Proteomes" id="UP000324288">
    <property type="component" value="Chromosome"/>
</dbReference>
<sequence length="34" mass="3562">MFNDIKKATTAGALLINSITMLIAVATLALMVVL</sequence>
<evidence type="ECO:0000313" key="2">
    <source>
        <dbReference type="EMBL" id="VHO00464.1"/>
    </source>
</evidence>
<reference evidence="2 3" key="1">
    <citation type="submission" date="2019-04" db="EMBL/GenBank/DDBJ databases">
        <authorList>
            <person name="Seth-Smith MB H."/>
            <person name="Seth-Smith H."/>
        </authorList>
    </citation>
    <scope>NUCLEOTIDE SEQUENCE [LARGE SCALE GENOMIC DNA]</scope>
    <source>
        <strain evidence="2">USB-603019</strain>
    </source>
</reference>
<organism evidence="2 3">
    <name type="scientific">Lawsonella clevelandensis</name>
    <dbReference type="NCBI Taxonomy" id="1528099"/>
    <lineage>
        <taxon>Bacteria</taxon>
        <taxon>Bacillati</taxon>
        <taxon>Actinomycetota</taxon>
        <taxon>Actinomycetes</taxon>
        <taxon>Mycobacteriales</taxon>
        <taxon>Lawsonellaceae</taxon>
        <taxon>Lawsonella</taxon>
    </lineage>
</organism>
<keyword evidence="1" id="KW-1133">Transmembrane helix</keyword>
<feature type="transmembrane region" description="Helical" evidence="1">
    <location>
        <begin position="12"/>
        <end position="33"/>
    </location>
</feature>
<evidence type="ECO:0000256" key="1">
    <source>
        <dbReference type="SAM" id="Phobius"/>
    </source>
</evidence>
<dbReference type="EMBL" id="LR584267">
    <property type="protein sequence ID" value="VHO00464.1"/>
    <property type="molecule type" value="Genomic_DNA"/>
</dbReference>
<dbReference type="AlphaFoldDB" id="A0A5E3ZX26"/>
<gene>
    <name evidence="2" type="ORF">LC603019_00767</name>
</gene>